<organism evidence="14 15">
    <name type="scientific">Undibacterium squillarum</name>
    <dbReference type="NCBI Taxonomy" id="1131567"/>
    <lineage>
        <taxon>Bacteria</taxon>
        <taxon>Pseudomonadati</taxon>
        <taxon>Pseudomonadota</taxon>
        <taxon>Betaproteobacteria</taxon>
        <taxon>Burkholderiales</taxon>
        <taxon>Oxalobacteraceae</taxon>
        <taxon>Undibacterium</taxon>
    </lineage>
</organism>
<evidence type="ECO:0000256" key="2">
    <source>
        <dbReference type="ARBA" id="ARBA00004370"/>
    </source>
</evidence>
<dbReference type="InterPro" id="IPR036890">
    <property type="entry name" value="HATPase_C_sf"/>
</dbReference>
<sequence length="357" mass="38757">MKISGLHRQIVLSMTAIAFTVTFLVLLTSYILCYLLETYWPESYTNDNLVPSGPEWVWMAGITLIGLLLAAIAAFKLSARILHPLNAVAEGLRDIADGNLQARADVRADSMSEIATLAGNFNHLAAQLERVSGEQKFWNAAIAHELRTPVTILKGRLQGMADGVFTADAAQFQQLLRHVDGLARLIEDLRIVSLEENGHLLLTLQDTCLVSELTAVADLFRNEMAQQGQTLVLDLQAGVFRCDPIRIRQALIALLDNARQHADPGKITVSTEVSAQTYLLKVSDSGPGIPEDFIAFVFDAFRQAPAKNTAARGSGLGLAVVQTIAHAHGGQAVCYRNAQGGSVFELRWPVAAGYLSK</sequence>
<dbReference type="EMBL" id="BMYU01000002">
    <property type="protein sequence ID" value="GGX36391.1"/>
    <property type="molecule type" value="Genomic_DNA"/>
</dbReference>
<dbReference type="PROSITE" id="PS50885">
    <property type="entry name" value="HAMP"/>
    <property type="match status" value="1"/>
</dbReference>
<dbReference type="EC" id="2.7.13.3" evidence="3"/>
<dbReference type="InterPro" id="IPR004358">
    <property type="entry name" value="Sig_transdc_His_kin-like_C"/>
</dbReference>
<accession>A0ABQ2XVL5</accession>
<evidence type="ECO:0000256" key="4">
    <source>
        <dbReference type="ARBA" id="ARBA00022553"/>
    </source>
</evidence>
<comment type="caution">
    <text evidence="14">The sequence shown here is derived from an EMBL/GenBank/DDBJ whole genome shotgun (WGS) entry which is preliminary data.</text>
</comment>
<dbReference type="InterPro" id="IPR036097">
    <property type="entry name" value="HisK_dim/P_sf"/>
</dbReference>
<dbReference type="PRINTS" id="PR00344">
    <property type="entry name" value="BCTRLSENSOR"/>
</dbReference>
<keyword evidence="4" id="KW-0597">Phosphoprotein</keyword>
<feature type="domain" description="HAMP" evidence="13">
    <location>
        <begin position="79"/>
        <end position="133"/>
    </location>
</feature>
<dbReference type="Pfam" id="PF00512">
    <property type="entry name" value="HisKA"/>
    <property type="match status" value="1"/>
</dbReference>
<dbReference type="InterPro" id="IPR003594">
    <property type="entry name" value="HATPase_dom"/>
</dbReference>
<keyword evidence="9" id="KW-0902">Two-component regulatory system</keyword>
<evidence type="ECO:0000256" key="10">
    <source>
        <dbReference type="ARBA" id="ARBA00023136"/>
    </source>
</evidence>
<dbReference type="InterPro" id="IPR050428">
    <property type="entry name" value="TCS_sensor_his_kinase"/>
</dbReference>
<dbReference type="Pfam" id="PF02518">
    <property type="entry name" value="HATPase_c"/>
    <property type="match status" value="1"/>
</dbReference>
<dbReference type="InterPro" id="IPR005467">
    <property type="entry name" value="His_kinase_dom"/>
</dbReference>
<keyword evidence="6 11" id="KW-0812">Transmembrane</keyword>
<dbReference type="RefSeq" id="WP_189356203.1">
    <property type="nucleotide sequence ID" value="NZ_BMYU01000002.1"/>
</dbReference>
<evidence type="ECO:0000256" key="3">
    <source>
        <dbReference type="ARBA" id="ARBA00012438"/>
    </source>
</evidence>
<dbReference type="CDD" id="cd06225">
    <property type="entry name" value="HAMP"/>
    <property type="match status" value="1"/>
</dbReference>
<dbReference type="SUPFAM" id="SSF47384">
    <property type="entry name" value="Homodimeric domain of signal transducing histidine kinase"/>
    <property type="match status" value="1"/>
</dbReference>
<protein>
    <recommendedName>
        <fullName evidence="3">histidine kinase</fullName>
        <ecNumber evidence="3">2.7.13.3</ecNumber>
    </recommendedName>
</protein>
<feature type="transmembrane region" description="Helical" evidence="11">
    <location>
        <begin position="56"/>
        <end position="75"/>
    </location>
</feature>
<evidence type="ECO:0000259" key="12">
    <source>
        <dbReference type="PROSITE" id="PS50109"/>
    </source>
</evidence>
<dbReference type="SMART" id="SM00388">
    <property type="entry name" value="HisKA"/>
    <property type="match status" value="1"/>
</dbReference>
<evidence type="ECO:0000256" key="1">
    <source>
        <dbReference type="ARBA" id="ARBA00000085"/>
    </source>
</evidence>
<keyword evidence="10 11" id="KW-0472">Membrane</keyword>
<keyword evidence="15" id="KW-1185">Reference proteome</keyword>
<keyword evidence="5" id="KW-0808">Transferase</keyword>
<dbReference type="CDD" id="cd00075">
    <property type="entry name" value="HATPase"/>
    <property type="match status" value="1"/>
</dbReference>
<evidence type="ECO:0000256" key="6">
    <source>
        <dbReference type="ARBA" id="ARBA00022692"/>
    </source>
</evidence>
<dbReference type="SUPFAM" id="SSF158472">
    <property type="entry name" value="HAMP domain-like"/>
    <property type="match status" value="1"/>
</dbReference>
<comment type="subcellular location">
    <subcellularLocation>
        <location evidence="2">Membrane</location>
    </subcellularLocation>
</comment>
<proteinExistence type="predicted"/>
<dbReference type="GO" id="GO:0016301">
    <property type="term" value="F:kinase activity"/>
    <property type="evidence" value="ECO:0007669"/>
    <property type="project" value="UniProtKB-KW"/>
</dbReference>
<comment type="catalytic activity">
    <reaction evidence="1">
        <text>ATP + protein L-histidine = ADP + protein N-phospho-L-histidine.</text>
        <dbReference type="EC" id="2.7.13.3"/>
    </reaction>
</comment>
<dbReference type="PROSITE" id="PS50109">
    <property type="entry name" value="HIS_KIN"/>
    <property type="match status" value="1"/>
</dbReference>
<name>A0ABQ2XVL5_9BURK</name>
<evidence type="ECO:0000256" key="5">
    <source>
        <dbReference type="ARBA" id="ARBA00022679"/>
    </source>
</evidence>
<dbReference type="Pfam" id="PF00672">
    <property type="entry name" value="HAMP"/>
    <property type="match status" value="1"/>
</dbReference>
<dbReference type="InterPro" id="IPR003661">
    <property type="entry name" value="HisK_dim/P_dom"/>
</dbReference>
<keyword evidence="7 14" id="KW-0418">Kinase</keyword>
<feature type="domain" description="Histidine kinase" evidence="12">
    <location>
        <begin position="141"/>
        <end position="352"/>
    </location>
</feature>
<dbReference type="SMART" id="SM00304">
    <property type="entry name" value="HAMP"/>
    <property type="match status" value="1"/>
</dbReference>
<feature type="transmembrane region" description="Helical" evidence="11">
    <location>
        <begin position="12"/>
        <end position="36"/>
    </location>
</feature>
<dbReference type="Gene3D" id="3.30.565.10">
    <property type="entry name" value="Histidine kinase-like ATPase, C-terminal domain"/>
    <property type="match status" value="1"/>
</dbReference>
<dbReference type="PANTHER" id="PTHR45436:SF5">
    <property type="entry name" value="SENSOR HISTIDINE KINASE TRCS"/>
    <property type="match status" value="1"/>
</dbReference>
<dbReference type="InterPro" id="IPR003660">
    <property type="entry name" value="HAMP_dom"/>
</dbReference>
<evidence type="ECO:0000256" key="8">
    <source>
        <dbReference type="ARBA" id="ARBA00022989"/>
    </source>
</evidence>
<dbReference type="Gene3D" id="6.10.340.10">
    <property type="match status" value="1"/>
</dbReference>
<evidence type="ECO:0000259" key="13">
    <source>
        <dbReference type="PROSITE" id="PS50885"/>
    </source>
</evidence>
<dbReference type="Gene3D" id="1.10.287.130">
    <property type="match status" value="1"/>
</dbReference>
<keyword evidence="8 11" id="KW-1133">Transmembrane helix</keyword>
<evidence type="ECO:0000313" key="15">
    <source>
        <dbReference type="Proteomes" id="UP000653343"/>
    </source>
</evidence>
<evidence type="ECO:0000256" key="7">
    <source>
        <dbReference type="ARBA" id="ARBA00022777"/>
    </source>
</evidence>
<gene>
    <name evidence="14" type="ORF">GCM10010946_12700</name>
</gene>
<reference evidence="15" key="1">
    <citation type="journal article" date="2019" name="Int. J. Syst. Evol. Microbiol.">
        <title>The Global Catalogue of Microorganisms (GCM) 10K type strain sequencing project: providing services to taxonomists for standard genome sequencing and annotation.</title>
        <authorList>
            <consortium name="The Broad Institute Genomics Platform"/>
            <consortium name="The Broad Institute Genome Sequencing Center for Infectious Disease"/>
            <person name="Wu L."/>
            <person name="Ma J."/>
        </authorList>
    </citation>
    <scope>NUCLEOTIDE SEQUENCE [LARGE SCALE GENOMIC DNA]</scope>
    <source>
        <strain evidence="15">KCTC 23917</strain>
    </source>
</reference>
<dbReference type="CDD" id="cd00082">
    <property type="entry name" value="HisKA"/>
    <property type="match status" value="1"/>
</dbReference>
<dbReference type="SMART" id="SM00387">
    <property type="entry name" value="HATPase_c"/>
    <property type="match status" value="1"/>
</dbReference>
<dbReference type="Proteomes" id="UP000653343">
    <property type="component" value="Unassembled WGS sequence"/>
</dbReference>
<dbReference type="PANTHER" id="PTHR45436">
    <property type="entry name" value="SENSOR HISTIDINE KINASE YKOH"/>
    <property type="match status" value="1"/>
</dbReference>
<evidence type="ECO:0000313" key="14">
    <source>
        <dbReference type="EMBL" id="GGX36391.1"/>
    </source>
</evidence>
<evidence type="ECO:0000256" key="9">
    <source>
        <dbReference type="ARBA" id="ARBA00023012"/>
    </source>
</evidence>
<evidence type="ECO:0000256" key="11">
    <source>
        <dbReference type="SAM" id="Phobius"/>
    </source>
</evidence>
<dbReference type="SUPFAM" id="SSF55874">
    <property type="entry name" value="ATPase domain of HSP90 chaperone/DNA topoisomerase II/histidine kinase"/>
    <property type="match status" value="1"/>
</dbReference>